<evidence type="ECO:0000256" key="2">
    <source>
        <dbReference type="ARBA" id="ARBA00023136"/>
    </source>
</evidence>
<name>A0A285ZX44_9SPHI</name>
<evidence type="ECO:0000259" key="5">
    <source>
        <dbReference type="Pfam" id="PF07715"/>
    </source>
</evidence>
<dbReference type="Gene3D" id="2.60.40.1120">
    <property type="entry name" value="Carboxypeptidase-like, regulatory domain"/>
    <property type="match status" value="1"/>
</dbReference>
<dbReference type="EMBL" id="OCMT01000002">
    <property type="protein sequence ID" value="SOD14216.1"/>
    <property type="molecule type" value="Genomic_DNA"/>
</dbReference>
<dbReference type="Pfam" id="PF07715">
    <property type="entry name" value="Plug"/>
    <property type="match status" value="1"/>
</dbReference>
<keyword evidence="4" id="KW-0732">Signal</keyword>
<keyword evidence="2" id="KW-0472">Membrane</keyword>
<evidence type="ECO:0000256" key="3">
    <source>
        <dbReference type="ARBA" id="ARBA00023237"/>
    </source>
</evidence>
<gene>
    <name evidence="6" type="ORF">SAMN06297358_1462</name>
</gene>
<dbReference type="SUPFAM" id="SSF49464">
    <property type="entry name" value="Carboxypeptidase regulatory domain-like"/>
    <property type="match status" value="1"/>
</dbReference>
<dbReference type="Pfam" id="PF13715">
    <property type="entry name" value="CarbopepD_reg_2"/>
    <property type="match status" value="1"/>
</dbReference>
<dbReference type="RefSeq" id="WP_097130399.1">
    <property type="nucleotide sequence ID" value="NZ_OCMT01000002.1"/>
</dbReference>
<feature type="domain" description="TonB-dependent receptor plug" evidence="5">
    <location>
        <begin position="121"/>
        <end position="216"/>
    </location>
</feature>
<keyword evidence="6" id="KW-0675">Receptor</keyword>
<evidence type="ECO:0000256" key="4">
    <source>
        <dbReference type="SAM" id="SignalP"/>
    </source>
</evidence>
<evidence type="ECO:0000256" key="1">
    <source>
        <dbReference type="ARBA" id="ARBA00004442"/>
    </source>
</evidence>
<dbReference type="GO" id="GO:0009279">
    <property type="term" value="C:cell outer membrane"/>
    <property type="evidence" value="ECO:0007669"/>
    <property type="project" value="UniProtKB-SubCell"/>
</dbReference>
<evidence type="ECO:0000313" key="7">
    <source>
        <dbReference type="Proteomes" id="UP000219281"/>
    </source>
</evidence>
<keyword evidence="3" id="KW-0998">Cell outer membrane</keyword>
<dbReference type="OrthoDB" id="1108759at2"/>
<protein>
    <submittedName>
        <fullName evidence="6">Outer membrane receptor proteins, mostly Fe transport</fullName>
    </submittedName>
</protein>
<feature type="signal peptide" evidence="4">
    <location>
        <begin position="1"/>
        <end position="20"/>
    </location>
</feature>
<dbReference type="SUPFAM" id="SSF56935">
    <property type="entry name" value="Porins"/>
    <property type="match status" value="1"/>
</dbReference>
<sequence length="812" mass="92099">MAKRTLFFLLLLISSFSVTAQQLVVKVSGVVYDEKNQPLPKVSVSLVGLAATAVTDEQGKYSIQSRLANFSLRFKLVGYKLETIKFSESRGAEVNRDVVLKPDVKELKTVKVTSKQTQLNNAQSVGIIDVASLPTVSMNFEAVLKTLPGVSTNNELSSQYSVRGGNFDENLIYVNDIEINRPILIRNGQQEGLSFINPDFVSSARFSAGGFNARYNDKLSSVLDVRYNKPDSNEYILTAGLMGISATAKTAFKNSHLLLGFRRKDNRNILGTQDTRGSYRPSFNDFQALYQHNFNAKFSVNTLLNFNSGSFRLVPESRETQFGTINNPIRLKVDYEGQEIDDYYTYGGAVTGLFTPNKDVSIKWINSYFEIVEREKFDIDGNYVFEEIDNNYGDGGFGPIRKNRGLGSYYSYARNSLNSTIASTELKVEHRVGKHDFTYGARFEQAKYVDEMNEYNYIDSAGYILPTNTNSFTFENAIFSNNKLRINSISAYLQDSYAISSQTDVQFGARINYNDLSGEVLVSPRLLMLYRPEEYKLWRFTAGIYRQAPNYRSIRDLDGSLFLNQKSQRSYNVSAGYDVAFTGLGTRLKFTSEAYYKYADRMIPYTIDNVRVKYLASEIAKGHTYGADFSLGGELVKDLMSFFRVSFMSANQDVIGDSYVKRMANGQNEVVYPGYLKRPTDQRVNFSMFFQDRLFKSPTYKVHLNLLYGSRLPIGSPQIAAYTDDFSIPAYRRVDIGFSNDFLDVQAVKKPRFLSKYFSSVVAYAEVFNLLNINNTVSYLWLKDVNNVNYGIPNYLTGRQLNFKMIFKLKSS</sequence>
<reference evidence="7" key="1">
    <citation type="submission" date="2017-09" db="EMBL/GenBank/DDBJ databases">
        <authorList>
            <person name="Varghese N."/>
            <person name="Submissions S."/>
        </authorList>
    </citation>
    <scope>NUCLEOTIDE SEQUENCE [LARGE SCALE GENOMIC DNA]</scope>
    <source>
        <strain evidence="7">CGMCC 1.12803</strain>
    </source>
</reference>
<keyword evidence="7" id="KW-1185">Reference proteome</keyword>
<dbReference type="InterPro" id="IPR036942">
    <property type="entry name" value="Beta-barrel_TonB_sf"/>
</dbReference>
<dbReference type="Gene3D" id="2.40.170.20">
    <property type="entry name" value="TonB-dependent receptor, beta-barrel domain"/>
    <property type="match status" value="1"/>
</dbReference>
<feature type="chain" id="PRO_5013103532" evidence="4">
    <location>
        <begin position="21"/>
        <end position="812"/>
    </location>
</feature>
<proteinExistence type="predicted"/>
<dbReference type="InterPro" id="IPR008969">
    <property type="entry name" value="CarboxyPept-like_regulatory"/>
</dbReference>
<organism evidence="6 7">
    <name type="scientific">Pedobacter xixiisoli</name>
    <dbReference type="NCBI Taxonomy" id="1476464"/>
    <lineage>
        <taxon>Bacteria</taxon>
        <taxon>Pseudomonadati</taxon>
        <taxon>Bacteroidota</taxon>
        <taxon>Sphingobacteriia</taxon>
        <taxon>Sphingobacteriales</taxon>
        <taxon>Sphingobacteriaceae</taxon>
        <taxon>Pedobacter</taxon>
    </lineage>
</organism>
<evidence type="ECO:0000313" key="6">
    <source>
        <dbReference type="EMBL" id="SOD14216.1"/>
    </source>
</evidence>
<dbReference type="InterPro" id="IPR012910">
    <property type="entry name" value="Plug_dom"/>
</dbReference>
<dbReference type="Proteomes" id="UP000219281">
    <property type="component" value="Unassembled WGS sequence"/>
</dbReference>
<accession>A0A285ZX44</accession>
<comment type="subcellular location">
    <subcellularLocation>
        <location evidence="1">Cell outer membrane</location>
    </subcellularLocation>
</comment>
<dbReference type="AlphaFoldDB" id="A0A285ZX44"/>